<dbReference type="InterPro" id="IPR037518">
    <property type="entry name" value="MPN"/>
</dbReference>
<evidence type="ECO:0000259" key="8">
    <source>
        <dbReference type="PROSITE" id="PS50249"/>
    </source>
</evidence>
<dbReference type="Gene3D" id="3.40.140.10">
    <property type="entry name" value="Cytidine Deaminase, domain 2"/>
    <property type="match status" value="1"/>
</dbReference>
<proteinExistence type="inferred from homology"/>
<keyword evidence="6" id="KW-0482">Metalloprotease</keyword>
<evidence type="ECO:0000256" key="1">
    <source>
        <dbReference type="ARBA" id="ARBA00010243"/>
    </source>
</evidence>
<organism evidence="9 10">
    <name type="scientific">Clostridium beijerinckii</name>
    <name type="common">Clostridium MP</name>
    <dbReference type="NCBI Taxonomy" id="1520"/>
    <lineage>
        <taxon>Bacteria</taxon>
        <taxon>Bacillati</taxon>
        <taxon>Bacillota</taxon>
        <taxon>Clostridia</taxon>
        <taxon>Eubacteriales</taxon>
        <taxon>Clostridiaceae</taxon>
        <taxon>Clostridium</taxon>
    </lineage>
</organism>
<dbReference type="EMBL" id="CP010086">
    <property type="protein sequence ID" value="AJG97197.1"/>
    <property type="molecule type" value="Genomic_DNA"/>
</dbReference>
<dbReference type="PANTHER" id="PTHR30471">
    <property type="entry name" value="DNA REPAIR PROTEIN RADC"/>
    <property type="match status" value="1"/>
</dbReference>
<evidence type="ECO:0000313" key="9">
    <source>
        <dbReference type="EMBL" id="AJG97197.1"/>
    </source>
</evidence>
<dbReference type="SUPFAM" id="SSF102712">
    <property type="entry name" value="JAB1/MPN domain"/>
    <property type="match status" value="1"/>
</dbReference>
<dbReference type="PROSITE" id="PS50249">
    <property type="entry name" value="MPN"/>
    <property type="match status" value="1"/>
</dbReference>
<dbReference type="STRING" id="1520.LF65_00561"/>
<evidence type="ECO:0000256" key="6">
    <source>
        <dbReference type="ARBA" id="ARBA00023049"/>
    </source>
</evidence>
<keyword evidence="4" id="KW-0378">Hydrolase</keyword>
<dbReference type="Pfam" id="PF20582">
    <property type="entry name" value="UPF0758_N"/>
    <property type="match status" value="1"/>
</dbReference>
<dbReference type="GO" id="GO:0046872">
    <property type="term" value="F:metal ion binding"/>
    <property type="evidence" value="ECO:0007669"/>
    <property type="project" value="UniProtKB-KW"/>
</dbReference>
<evidence type="ECO:0000256" key="4">
    <source>
        <dbReference type="ARBA" id="ARBA00022801"/>
    </source>
</evidence>
<gene>
    <name evidence="9" type="ORF">LF65_00561</name>
</gene>
<dbReference type="PANTHER" id="PTHR30471:SF3">
    <property type="entry name" value="UPF0758 PROTEIN YEES-RELATED"/>
    <property type="match status" value="1"/>
</dbReference>
<feature type="domain" description="MPN" evidence="8">
    <location>
        <begin position="107"/>
        <end position="229"/>
    </location>
</feature>
<reference evidence="10" key="1">
    <citation type="submission" date="2014-12" db="EMBL/GenBank/DDBJ databases">
        <title>Genome sequence of Clostridium beijerinckii strain 59B.</title>
        <authorList>
            <person name="Little G.T."/>
            <person name="Minton N.P."/>
        </authorList>
    </citation>
    <scope>NUCLEOTIDE SEQUENCE [LARGE SCALE GENOMIC DNA]</scope>
    <source>
        <strain evidence="10">59B</strain>
    </source>
</reference>
<evidence type="ECO:0000256" key="2">
    <source>
        <dbReference type="ARBA" id="ARBA00022670"/>
    </source>
</evidence>
<keyword evidence="2" id="KW-0645">Protease</keyword>
<accession>A0A0B5QGY0</accession>
<dbReference type="Pfam" id="PF04002">
    <property type="entry name" value="RadC"/>
    <property type="match status" value="1"/>
</dbReference>
<name>A0A0B5QGY0_CLOBE</name>
<comment type="similarity">
    <text evidence="1 7">Belongs to the UPF0758 family.</text>
</comment>
<sequence>MESSLKIKDIPQNERPKEKLLTYGAESLSNSELLAIIIRTGTQGENVLQLCSRLLSELEGLNGILDASFDDIISIKGIKQGKASQILALAELFKRFRTLKAINNDIKITSPKDLASLLMGEMNELNQEVLKVVLLNTKNIIVGIKDVFKGSLNTSVVHPREIFKQAISKNSASIIICHNHPSGDPTPSREDINITLRIKECGNIIGIQLVDHIIIGNNKFVSFKERGLI</sequence>
<dbReference type="KEGG" id="cbei:LF65_00561"/>
<evidence type="ECO:0000256" key="7">
    <source>
        <dbReference type="RuleBase" id="RU003797"/>
    </source>
</evidence>
<keyword evidence="5" id="KW-0862">Zinc</keyword>
<keyword evidence="3" id="KW-0479">Metal-binding</keyword>
<dbReference type="PROSITE" id="PS01302">
    <property type="entry name" value="UPF0758"/>
    <property type="match status" value="1"/>
</dbReference>
<dbReference type="GO" id="GO:0006508">
    <property type="term" value="P:proteolysis"/>
    <property type="evidence" value="ECO:0007669"/>
    <property type="project" value="UniProtKB-KW"/>
</dbReference>
<dbReference type="NCBIfam" id="NF000642">
    <property type="entry name" value="PRK00024.1"/>
    <property type="match status" value="1"/>
</dbReference>
<dbReference type="InterPro" id="IPR001405">
    <property type="entry name" value="UPF0758"/>
</dbReference>
<dbReference type="GO" id="GO:0008237">
    <property type="term" value="F:metallopeptidase activity"/>
    <property type="evidence" value="ECO:0007669"/>
    <property type="project" value="UniProtKB-KW"/>
</dbReference>
<dbReference type="NCBIfam" id="TIGR00608">
    <property type="entry name" value="radc"/>
    <property type="match status" value="1"/>
</dbReference>
<protein>
    <recommendedName>
        <fullName evidence="8">MPN domain-containing protein</fullName>
    </recommendedName>
</protein>
<dbReference type="AlphaFoldDB" id="A0A0B5QGY0"/>
<dbReference type="OrthoDB" id="9804482at2"/>
<dbReference type="Proteomes" id="UP000031866">
    <property type="component" value="Chromosome"/>
</dbReference>
<evidence type="ECO:0000256" key="5">
    <source>
        <dbReference type="ARBA" id="ARBA00022833"/>
    </source>
</evidence>
<evidence type="ECO:0000313" key="10">
    <source>
        <dbReference type="Proteomes" id="UP000031866"/>
    </source>
</evidence>
<dbReference type="InterPro" id="IPR046778">
    <property type="entry name" value="UPF0758_N"/>
</dbReference>
<evidence type="ECO:0000256" key="3">
    <source>
        <dbReference type="ARBA" id="ARBA00022723"/>
    </source>
</evidence>
<dbReference type="CDD" id="cd08071">
    <property type="entry name" value="MPN_DUF2466"/>
    <property type="match status" value="1"/>
</dbReference>
<dbReference type="InterPro" id="IPR025657">
    <property type="entry name" value="RadC_JAB"/>
</dbReference>
<dbReference type="RefSeq" id="WP_041893922.1">
    <property type="nucleotide sequence ID" value="NZ_CP010086.2"/>
</dbReference>
<dbReference type="InterPro" id="IPR020891">
    <property type="entry name" value="UPF0758_CS"/>
</dbReference>